<evidence type="ECO:0000313" key="12">
    <source>
        <dbReference type="EMBL" id="CAE8618214.1"/>
    </source>
</evidence>
<evidence type="ECO:0000256" key="2">
    <source>
        <dbReference type="ARBA" id="ARBA00007809"/>
    </source>
</evidence>
<dbReference type="EMBL" id="CAJNNW010031132">
    <property type="protein sequence ID" value="CAE8706107.1"/>
    <property type="molecule type" value="Genomic_DNA"/>
</dbReference>
<feature type="transmembrane region" description="Helical" evidence="11">
    <location>
        <begin position="168"/>
        <end position="185"/>
    </location>
</feature>
<evidence type="ECO:0000256" key="1">
    <source>
        <dbReference type="ARBA" id="ARBA00004651"/>
    </source>
</evidence>
<comment type="subcellular location">
    <subcellularLocation>
        <location evidence="1">Cell membrane</location>
        <topology evidence="1">Multi-pass membrane protein</topology>
    </subcellularLocation>
</comment>
<protein>
    <recommendedName>
        <fullName evidence="15">Bidirectional sugar transporter SWEET</fullName>
    </recommendedName>
</protein>
<evidence type="ECO:0000256" key="5">
    <source>
        <dbReference type="ARBA" id="ARBA00022597"/>
    </source>
</evidence>
<evidence type="ECO:0000256" key="9">
    <source>
        <dbReference type="ARBA" id="ARBA00023136"/>
    </source>
</evidence>
<feature type="transmembrane region" description="Helical" evidence="11">
    <location>
        <begin position="228"/>
        <end position="247"/>
    </location>
</feature>
<keyword evidence="4" id="KW-1003">Cell membrane</keyword>
<evidence type="ECO:0000256" key="10">
    <source>
        <dbReference type="SAM" id="MobiDB-lite"/>
    </source>
</evidence>
<evidence type="ECO:0000256" key="8">
    <source>
        <dbReference type="ARBA" id="ARBA00022989"/>
    </source>
</evidence>
<keyword evidence="9 11" id="KW-0472">Membrane</keyword>
<keyword evidence="6 11" id="KW-0812">Transmembrane</keyword>
<feature type="compositionally biased region" description="Acidic residues" evidence="10">
    <location>
        <begin position="336"/>
        <end position="346"/>
    </location>
</feature>
<keyword evidence="8 11" id="KW-1133">Transmembrane helix</keyword>
<dbReference type="Proteomes" id="UP000654075">
    <property type="component" value="Unassembled WGS sequence"/>
</dbReference>
<dbReference type="InterPro" id="IPR047664">
    <property type="entry name" value="SWEET"/>
</dbReference>
<accession>A0A813FUU6</accession>
<dbReference type="InterPro" id="IPR004316">
    <property type="entry name" value="SWEET_rpt"/>
</dbReference>
<dbReference type="PANTHER" id="PTHR10791">
    <property type="entry name" value="RAG1-ACTIVATING PROTEIN 1"/>
    <property type="match status" value="1"/>
</dbReference>
<dbReference type="EMBL" id="CAJNNV010026452">
    <property type="protein sequence ID" value="CAE8618214.1"/>
    <property type="molecule type" value="Genomic_DNA"/>
</dbReference>
<comment type="similarity">
    <text evidence="2">Belongs to the SWEET sugar transporter family.</text>
</comment>
<comment type="caution">
    <text evidence="12">The sequence shown here is derived from an EMBL/GenBank/DDBJ whole genome shotgun (WGS) entry which is preliminary data.</text>
</comment>
<keyword evidence="5" id="KW-0762">Sugar transport</keyword>
<gene>
    <name evidence="12" type="ORF">PGLA1383_LOCUS35854</name>
    <name evidence="13" type="ORF">PGLA2088_LOCUS34019</name>
</gene>
<dbReference type="OrthoDB" id="446933at2759"/>
<feature type="region of interest" description="Disordered" evidence="10">
    <location>
        <begin position="1"/>
        <end position="25"/>
    </location>
</feature>
<feature type="transmembrane region" description="Helical" evidence="11">
    <location>
        <begin position="76"/>
        <end position="97"/>
    </location>
</feature>
<dbReference type="Pfam" id="PF03083">
    <property type="entry name" value="MtN3_slv"/>
    <property type="match status" value="2"/>
</dbReference>
<feature type="transmembrane region" description="Helical" evidence="11">
    <location>
        <begin position="254"/>
        <end position="276"/>
    </location>
</feature>
<sequence length="359" mass="38255">MTSETGASAGTKPKSPKSPKSPFFPSWTPSRAAGQGWDWAARWWPSILSAGGGGGAEKSATLTAADLKVPTPLADVALTLCTMCLGVGSIYYVSYLANIGILDREVLKLSLSLACPLITIVSYVAPAPMVIEAVLRMNAQRLPTLVFQSQAACNVLGIAYAIQVTNAAVLMTNMFGLACQILFLAGDHHATASSAHWLWFCFKVSVCLNVGIYVFACQAPTQLLGQCISVFNIILYSAPFANLGSILRTRNGSYFNSVTTSISVANNAAWTLYALLIEDVVVLLPAVVGYTLSVFQVLVIMWCRGSLPFDLGFLLQCLGDRRGAAKPGSDDQPGGDLEDVDAEEEQYSPRAGSKVAPWL</sequence>
<evidence type="ECO:0000256" key="7">
    <source>
        <dbReference type="ARBA" id="ARBA00022737"/>
    </source>
</evidence>
<dbReference type="AlphaFoldDB" id="A0A813FUU6"/>
<feature type="transmembrane region" description="Helical" evidence="11">
    <location>
        <begin position="197"/>
        <end position="216"/>
    </location>
</feature>
<evidence type="ECO:0000256" key="6">
    <source>
        <dbReference type="ARBA" id="ARBA00022692"/>
    </source>
</evidence>
<organism evidence="12 14">
    <name type="scientific">Polarella glacialis</name>
    <name type="common">Dinoflagellate</name>
    <dbReference type="NCBI Taxonomy" id="89957"/>
    <lineage>
        <taxon>Eukaryota</taxon>
        <taxon>Sar</taxon>
        <taxon>Alveolata</taxon>
        <taxon>Dinophyceae</taxon>
        <taxon>Suessiales</taxon>
        <taxon>Suessiaceae</taxon>
        <taxon>Polarella</taxon>
    </lineage>
</organism>
<dbReference type="GO" id="GO:0005886">
    <property type="term" value="C:plasma membrane"/>
    <property type="evidence" value="ECO:0007669"/>
    <property type="project" value="UniProtKB-SubCell"/>
</dbReference>
<evidence type="ECO:0008006" key="15">
    <source>
        <dbReference type="Google" id="ProtNLM"/>
    </source>
</evidence>
<evidence type="ECO:0000313" key="13">
    <source>
        <dbReference type="EMBL" id="CAE8706107.1"/>
    </source>
</evidence>
<keyword evidence="3" id="KW-0813">Transport</keyword>
<name>A0A813FUU6_POLGL</name>
<proteinExistence type="inferred from homology"/>
<keyword evidence="14" id="KW-1185">Reference proteome</keyword>
<feature type="region of interest" description="Disordered" evidence="10">
    <location>
        <begin position="324"/>
        <end position="359"/>
    </location>
</feature>
<reference evidence="12" key="1">
    <citation type="submission" date="2021-02" db="EMBL/GenBank/DDBJ databases">
        <authorList>
            <person name="Dougan E. K."/>
            <person name="Rhodes N."/>
            <person name="Thang M."/>
            <person name="Chan C."/>
        </authorList>
    </citation>
    <scope>NUCLEOTIDE SEQUENCE</scope>
</reference>
<keyword evidence="7" id="KW-0677">Repeat</keyword>
<dbReference type="Gene3D" id="1.20.1280.290">
    <property type="match status" value="1"/>
</dbReference>
<dbReference type="GO" id="GO:0051119">
    <property type="term" value="F:sugar transmembrane transporter activity"/>
    <property type="evidence" value="ECO:0007669"/>
    <property type="project" value="InterPro"/>
</dbReference>
<feature type="transmembrane region" description="Helical" evidence="11">
    <location>
        <begin position="109"/>
        <end position="130"/>
    </location>
</feature>
<feature type="transmembrane region" description="Helical" evidence="11">
    <location>
        <begin position="282"/>
        <end position="303"/>
    </location>
</feature>
<evidence type="ECO:0000256" key="3">
    <source>
        <dbReference type="ARBA" id="ARBA00022448"/>
    </source>
</evidence>
<evidence type="ECO:0000256" key="4">
    <source>
        <dbReference type="ARBA" id="ARBA00022475"/>
    </source>
</evidence>
<evidence type="ECO:0000313" key="14">
    <source>
        <dbReference type="Proteomes" id="UP000654075"/>
    </source>
</evidence>
<dbReference type="PANTHER" id="PTHR10791:SF30">
    <property type="entry name" value="SUGAR TRANSPORTER SWEET1"/>
    <property type="match status" value="1"/>
</dbReference>
<evidence type="ECO:0000256" key="11">
    <source>
        <dbReference type="SAM" id="Phobius"/>
    </source>
</evidence>
<dbReference type="Proteomes" id="UP000626109">
    <property type="component" value="Unassembled WGS sequence"/>
</dbReference>